<dbReference type="Proteomes" id="UP000823749">
    <property type="component" value="Chromosome 11"/>
</dbReference>
<dbReference type="AlphaFoldDB" id="A0AAV6J9P2"/>
<comment type="caution">
    <text evidence="2">The sequence shown here is derived from an EMBL/GenBank/DDBJ whole genome shotgun (WGS) entry which is preliminary data.</text>
</comment>
<evidence type="ECO:0000313" key="3">
    <source>
        <dbReference type="Proteomes" id="UP000823749"/>
    </source>
</evidence>
<dbReference type="Proteomes" id="UP000823749">
    <property type="component" value="Chromosome 8"/>
</dbReference>
<sequence>MQSKHRRPFCRSTKNRKRVVNLTQVTTIINNNTLFSSSTASVAAGHQECLTGSIYRD</sequence>
<evidence type="ECO:0000313" key="2">
    <source>
        <dbReference type="EMBL" id="KAG5537791.1"/>
    </source>
</evidence>
<proteinExistence type="predicted"/>
<reference evidence="2" key="1">
    <citation type="submission" date="2020-08" db="EMBL/GenBank/DDBJ databases">
        <title>Plant Genome Project.</title>
        <authorList>
            <person name="Zhang R.-G."/>
        </authorList>
    </citation>
    <scope>NUCLEOTIDE SEQUENCE</scope>
    <source>
        <strain evidence="2">WSP0</strain>
        <tissue evidence="2">Leaf</tissue>
    </source>
</reference>
<dbReference type="EMBL" id="JACTNZ010000008">
    <property type="protein sequence ID" value="KAG5537791.1"/>
    <property type="molecule type" value="Genomic_DNA"/>
</dbReference>
<accession>A0AAV6J9P2</accession>
<gene>
    <name evidence="2" type="ORF">RHGRI_025036</name>
    <name evidence="1" type="ORF">RHGRI_032862</name>
</gene>
<organism evidence="2 3">
    <name type="scientific">Rhododendron griersonianum</name>
    <dbReference type="NCBI Taxonomy" id="479676"/>
    <lineage>
        <taxon>Eukaryota</taxon>
        <taxon>Viridiplantae</taxon>
        <taxon>Streptophyta</taxon>
        <taxon>Embryophyta</taxon>
        <taxon>Tracheophyta</taxon>
        <taxon>Spermatophyta</taxon>
        <taxon>Magnoliopsida</taxon>
        <taxon>eudicotyledons</taxon>
        <taxon>Gunneridae</taxon>
        <taxon>Pentapetalae</taxon>
        <taxon>asterids</taxon>
        <taxon>Ericales</taxon>
        <taxon>Ericaceae</taxon>
        <taxon>Ericoideae</taxon>
        <taxon>Rhodoreae</taxon>
        <taxon>Rhododendron</taxon>
    </lineage>
</organism>
<keyword evidence="3" id="KW-1185">Reference proteome</keyword>
<dbReference type="EMBL" id="JACTNZ010000011">
    <property type="protein sequence ID" value="KAG5526742.1"/>
    <property type="molecule type" value="Genomic_DNA"/>
</dbReference>
<evidence type="ECO:0000313" key="1">
    <source>
        <dbReference type="EMBL" id="KAG5526742.1"/>
    </source>
</evidence>
<name>A0AAV6J9P2_9ERIC</name>
<protein>
    <submittedName>
        <fullName evidence="2">Uncharacterized protein</fullName>
    </submittedName>
</protein>